<dbReference type="InterPro" id="IPR005103">
    <property type="entry name" value="AA9_LPMO"/>
</dbReference>
<proteinExistence type="inferred from homology"/>
<dbReference type="PANTHER" id="PTHR33353:SF17">
    <property type="entry name" value="ENDO-BETA-1,4-GLUCANASE D"/>
    <property type="match status" value="1"/>
</dbReference>
<organism evidence="19 20">
    <name type="scientific">Bimuria novae-zelandiae CBS 107.79</name>
    <dbReference type="NCBI Taxonomy" id="1447943"/>
    <lineage>
        <taxon>Eukaryota</taxon>
        <taxon>Fungi</taxon>
        <taxon>Dikarya</taxon>
        <taxon>Ascomycota</taxon>
        <taxon>Pezizomycotina</taxon>
        <taxon>Dothideomycetes</taxon>
        <taxon>Pleosporomycetidae</taxon>
        <taxon>Pleosporales</taxon>
        <taxon>Massarineae</taxon>
        <taxon>Didymosphaeriaceae</taxon>
        <taxon>Bimuria</taxon>
    </lineage>
</organism>
<dbReference type="GO" id="GO:0005576">
    <property type="term" value="C:extracellular region"/>
    <property type="evidence" value="ECO:0007669"/>
    <property type="project" value="UniProtKB-SubCell"/>
</dbReference>
<evidence type="ECO:0000256" key="12">
    <source>
        <dbReference type="ARBA" id="ARBA00023326"/>
    </source>
</evidence>
<keyword evidence="10 15" id="KW-1015">Disulfide bond</keyword>
<evidence type="ECO:0000256" key="16">
    <source>
        <dbReference type="SAM" id="MobiDB-lite"/>
    </source>
</evidence>
<dbReference type="InterPro" id="IPR049892">
    <property type="entry name" value="AA9"/>
</dbReference>
<evidence type="ECO:0000256" key="9">
    <source>
        <dbReference type="ARBA" id="ARBA00023033"/>
    </source>
</evidence>
<dbReference type="SMART" id="SM00236">
    <property type="entry name" value="fCBD"/>
    <property type="match status" value="1"/>
</dbReference>
<feature type="chain" id="PRO_5025468488" description="AA9 family lytic polysaccharide monooxygenase" evidence="17">
    <location>
        <begin position="21"/>
        <end position="342"/>
    </location>
</feature>
<dbReference type="Pfam" id="PF03443">
    <property type="entry name" value="AA9"/>
    <property type="match status" value="1"/>
</dbReference>
<dbReference type="EC" id="1.14.99.56" evidence="15"/>
<evidence type="ECO:0000256" key="2">
    <source>
        <dbReference type="ARBA" id="ARBA00004613"/>
    </source>
</evidence>
<evidence type="ECO:0000256" key="15">
    <source>
        <dbReference type="RuleBase" id="RU368122"/>
    </source>
</evidence>
<evidence type="ECO:0000256" key="10">
    <source>
        <dbReference type="ARBA" id="ARBA00023157"/>
    </source>
</evidence>
<dbReference type="Proteomes" id="UP000800036">
    <property type="component" value="Unassembled WGS sequence"/>
</dbReference>
<dbReference type="OrthoDB" id="5558646at2759"/>
<dbReference type="SUPFAM" id="SSF57180">
    <property type="entry name" value="Cellulose-binding domain"/>
    <property type="match status" value="1"/>
</dbReference>
<dbReference type="InterPro" id="IPR000254">
    <property type="entry name" value="CBD"/>
</dbReference>
<dbReference type="CDD" id="cd21175">
    <property type="entry name" value="LPMO_AA9"/>
    <property type="match status" value="1"/>
</dbReference>
<evidence type="ECO:0000256" key="3">
    <source>
        <dbReference type="ARBA" id="ARBA00022525"/>
    </source>
</evidence>
<accession>A0A6A5UIK0</accession>
<feature type="compositionally biased region" description="Low complexity" evidence="16">
    <location>
        <begin position="250"/>
        <end position="274"/>
    </location>
</feature>
<sequence>MKTTTFLALAAVGKLAAAHATFQEMLVNGKSFGNTGVRGTSNQNNPIYSTAAELASDMMICKGGVKATGSVSVASGDKLTLQWHHNNPMSSGDGDEPIAASHEGPIIVWVAKAETEGKGNAWVKIQEEGLSGGKWAIDNFRANGGKIDVTVPDLAAGDYLIRSEIIALHEGNRMGAAQFYNGCGQIKVTSSGTKSITKGANIQSVYTPTDAGVFYDMYAGKTTYPIPGPKVGEGFGAGAVVPAPAPAPTKAVTSAPPAAPKPTSTKAAVSTKPAAPAPAKPTTLATVVKTTSAGGYATPTKAAGTGTVAKYGQCGGKGYTGATSCVSGSTCKVQNDWYSQCS</sequence>
<keyword evidence="4" id="KW-0479">Metal-binding</keyword>
<dbReference type="GO" id="GO:0046872">
    <property type="term" value="F:metal ion binding"/>
    <property type="evidence" value="ECO:0007669"/>
    <property type="project" value="UniProtKB-KW"/>
</dbReference>
<keyword evidence="8" id="KW-0186">Copper</keyword>
<dbReference type="GO" id="GO:0030248">
    <property type="term" value="F:cellulose binding"/>
    <property type="evidence" value="ECO:0007669"/>
    <property type="project" value="UniProtKB-UniRule"/>
</dbReference>
<dbReference type="GO" id="GO:0008810">
    <property type="term" value="F:cellulase activity"/>
    <property type="evidence" value="ECO:0007669"/>
    <property type="project" value="UniProtKB-UniRule"/>
</dbReference>
<evidence type="ECO:0000313" key="20">
    <source>
        <dbReference type="Proteomes" id="UP000800036"/>
    </source>
</evidence>
<evidence type="ECO:0000313" key="19">
    <source>
        <dbReference type="EMBL" id="KAF1964741.1"/>
    </source>
</evidence>
<protein>
    <recommendedName>
        <fullName evidence="15">AA9 family lytic polysaccharide monooxygenase</fullName>
        <ecNumber evidence="15">1.14.99.56</ecNumber>
    </recommendedName>
    <alternativeName>
        <fullName evidence="15">Endo-beta-1,4-glucanase</fullName>
    </alternativeName>
    <alternativeName>
        <fullName evidence="15">Glycosyl hydrolase 61 family protein</fullName>
    </alternativeName>
</protein>
<dbReference type="PANTHER" id="PTHR33353">
    <property type="entry name" value="PUTATIVE (AFU_ORTHOLOGUE AFUA_1G12560)-RELATED"/>
    <property type="match status" value="1"/>
</dbReference>
<evidence type="ECO:0000256" key="11">
    <source>
        <dbReference type="ARBA" id="ARBA00023277"/>
    </source>
</evidence>
<comment type="cofactor">
    <cofactor evidence="1">
        <name>Cu(2+)</name>
        <dbReference type="ChEBI" id="CHEBI:29036"/>
    </cofactor>
</comment>
<dbReference type="InterPro" id="IPR035971">
    <property type="entry name" value="CBD_sf"/>
</dbReference>
<keyword evidence="12 15" id="KW-0624">Polysaccharide degradation</keyword>
<dbReference type="PROSITE" id="PS51164">
    <property type="entry name" value="CBM1_2"/>
    <property type="match status" value="1"/>
</dbReference>
<dbReference type="GO" id="GO:0004497">
    <property type="term" value="F:monooxygenase activity"/>
    <property type="evidence" value="ECO:0007669"/>
    <property type="project" value="UniProtKB-KW"/>
</dbReference>
<evidence type="ECO:0000256" key="5">
    <source>
        <dbReference type="ARBA" id="ARBA00022729"/>
    </source>
</evidence>
<gene>
    <name evidence="19" type="ORF">BU23DRAFT_547168</name>
</gene>
<keyword evidence="11 15" id="KW-0119">Carbohydrate metabolism</keyword>
<feature type="domain" description="CBM1" evidence="18">
    <location>
        <begin position="306"/>
        <end position="342"/>
    </location>
</feature>
<comment type="catalytic activity">
    <reaction evidence="14 15">
        <text>[(1-&gt;4)-beta-D-glucosyl]n+m + reduced acceptor + O2 = 4-dehydro-beta-D-glucosyl-[(1-&gt;4)-beta-D-glucosyl]n-1 + [(1-&gt;4)-beta-D-glucosyl]m + acceptor + H2O.</text>
        <dbReference type="EC" id="1.14.99.56"/>
    </reaction>
</comment>
<evidence type="ECO:0000256" key="6">
    <source>
        <dbReference type="ARBA" id="ARBA00023001"/>
    </source>
</evidence>
<name>A0A6A5UIK0_9PLEO</name>
<dbReference type="Gene3D" id="2.70.50.70">
    <property type="match status" value="1"/>
</dbReference>
<comment type="domain">
    <text evidence="15">Has a modular structure: an endo-beta-1,4-glucanase catalytic module at the N-terminus, a linker rich in serines and threonines, and a C-terminal carbohydrate-binding module (CBM).</text>
</comment>
<keyword evidence="5 17" id="KW-0732">Signal</keyword>
<dbReference type="Pfam" id="PF00734">
    <property type="entry name" value="CBM_1"/>
    <property type="match status" value="1"/>
</dbReference>
<feature type="signal peptide" evidence="17">
    <location>
        <begin position="1"/>
        <end position="20"/>
    </location>
</feature>
<keyword evidence="7" id="KW-0560">Oxidoreductase</keyword>
<evidence type="ECO:0000259" key="18">
    <source>
        <dbReference type="PROSITE" id="PS51164"/>
    </source>
</evidence>
<keyword evidence="20" id="KW-1185">Reference proteome</keyword>
<dbReference type="GO" id="GO:0030245">
    <property type="term" value="P:cellulose catabolic process"/>
    <property type="evidence" value="ECO:0007669"/>
    <property type="project" value="UniProtKB-UniRule"/>
</dbReference>
<evidence type="ECO:0000256" key="8">
    <source>
        <dbReference type="ARBA" id="ARBA00023008"/>
    </source>
</evidence>
<keyword evidence="3 15" id="KW-0964">Secreted</keyword>
<comment type="subcellular location">
    <subcellularLocation>
        <location evidence="2 15">Secreted</location>
    </subcellularLocation>
</comment>
<evidence type="ECO:0000256" key="13">
    <source>
        <dbReference type="ARBA" id="ARBA00044502"/>
    </source>
</evidence>
<evidence type="ECO:0000256" key="4">
    <source>
        <dbReference type="ARBA" id="ARBA00022723"/>
    </source>
</evidence>
<feature type="region of interest" description="Disordered" evidence="16">
    <location>
        <begin position="250"/>
        <end position="280"/>
    </location>
</feature>
<reference evidence="19" key="1">
    <citation type="journal article" date="2020" name="Stud. Mycol.">
        <title>101 Dothideomycetes genomes: a test case for predicting lifestyles and emergence of pathogens.</title>
        <authorList>
            <person name="Haridas S."/>
            <person name="Albert R."/>
            <person name="Binder M."/>
            <person name="Bloem J."/>
            <person name="Labutti K."/>
            <person name="Salamov A."/>
            <person name="Andreopoulos B."/>
            <person name="Baker S."/>
            <person name="Barry K."/>
            <person name="Bills G."/>
            <person name="Bluhm B."/>
            <person name="Cannon C."/>
            <person name="Castanera R."/>
            <person name="Culley D."/>
            <person name="Daum C."/>
            <person name="Ezra D."/>
            <person name="Gonzalez J."/>
            <person name="Henrissat B."/>
            <person name="Kuo A."/>
            <person name="Liang C."/>
            <person name="Lipzen A."/>
            <person name="Lutzoni F."/>
            <person name="Magnuson J."/>
            <person name="Mondo S."/>
            <person name="Nolan M."/>
            <person name="Ohm R."/>
            <person name="Pangilinan J."/>
            <person name="Park H.-J."/>
            <person name="Ramirez L."/>
            <person name="Alfaro M."/>
            <person name="Sun H."/>
            <person name="Tritt A."/>
            <person name="Yoshinaga Y."/>
            <person name="Zwiers L.-H."/>
            <person name="Turgeon B."/>
            <person name="Goodwin S."/>
            <person name="Spatafora J."/>
            <person name="Crous P."/>
            <person name="Grigoriev I."/>
        </authorList>
    </citation>
    <scope>NUCLEOTIDE SEQUENCE</scope>
    <source>
        <strain evidence="19">CBS 107.79</strain>
    </source>
</reference>
<dbReference type="EMBL" id="ML976778">
    <property type="protein sequence ID" value="KAF1964741.1"/>
    <property type="molecule type" value="Genomic_DNA"/>
</dbReference>
<dbReference type="AlphaFoldDB" id="A0A6A5UIK0"/>
<comment type="function">
    <text evidence="15">Lytic polysaccharide monooxygenase (LMPO) that depolymerizes crystalline and amorphous polysaccharides via the oxidation of scissile alpha- or beta-(1-4)-glycosidic bonds, yielding C1 and/or C4 oxidation products. Catalysis by LPMOs requires the reduction of the active-site copper from Cu(II) to Cu(I) by a reducing agent and H(2)O(2) or O(2) as a cosubstrate.</text>
</comment>
<evidence type="ECO:0000256" key="17">
    <source>
        <dbReference type="SAM" id="SignalP"/>
    </source>
</evidence>
<keyword evidence="9" id="KW-0503">Monooxygenase</keyword>
<keyword evidence="6 15" id="KW-0136">Cellulose degradation</keyword>
<evidence type="ECO:0000256" key="14">
    <source>
        <dbReference type="ARBA" id="ARBA00045077"/>
    </source>
</evidence>
<evidence type="ECO:0000256" key="1">
    <source>
        <dbReference type="ARBA" id="ARBA00001973"/>
    </source>
</evidence>
<comment type="similarity">
    <text evidence="13">Belongs to the polysaccharide monooxygenase AA9 family.</text>
</comment>
<evidence type="ECO:0000256" key="7">
    <source>
        <dbReference type="ARBA" id="ARBA00023002"/>
    </source>
</evidence>
<dbReference type="PROSITE" id="PS00562">
    <property type="entry name" value="CBM1_1"/>
    <property type="match status" value="1"/>
</dbReference>